<sequence length="592" mass="59053">MNPQPTRCRRFLGLGAAAFISLAFVLTTPPAHAQMTFTVDSQLDQIDADTADGQCRTSAGTCTLRAAVMQANTSSGAGAVIVLPVGEYHLTRPATGGNGPDVGDLNLLAPTAGQPIITILGAGAADTVIDANQIDRVFSVAAGRSAVLSGVTISGGYAVEAGGVYNLGSLTISNATVSGNAATLYDGGGILNYGALLLADSRVAANTAAGGGGGIFNDDTLTLRDSQLSENTAEQQPGGGLFNFGVAELTGAIIQANTSPQAGGGIYNHEVGELQIAASLIEANTTGGDGGGLYNVGLATMAHTTVRANTAGLAGGGLYNHELGDLTAADSGIATNTAETVGGGLSTDGLATIKRSAIYDNSGQHGGGILNSGALVVINSTISGNRALISGGGLYNQHIATLYSSTIAANRADADNSGIGGGGGVDNEGGASLEVGNTLIAGNMTGPDAGDECRGTLAVFGRNLIGADAAAVTCAIDNAFGEWAYAGLDAIGPLGDNGGPTPTHALPPGSRAIDAADAVNGCFGPSGAPLPTDQRGKARVVGARCDVGAYEYRPPLYLPVILETEFFLENSVSIFQQPGIYNALALLLSDLR</sequence>
<dbReference type="SUPFAM" id="SSF51126">
    <property type="entry name" value="Pectin lyase-like"/>
    <property type="match status" value="2"/>
</dbReference>
<evidence type="ECO:0000313" key="3">
    <source>
        <dbReference type="Proteomes" id="UP000215027"/>
    </source>
</evidence>
<dbReference type="InterPro" id="IPR059226">
    <property type="entry name" value="Choice_anch_Q_dom"/>
</dbReference>
<evidence type="ECO:0000313" key="2">
    <source>
        <dbReference type="EMBL" id="CUS05823.1"/>
    </source>
</evidence>
<name>A0A161KD20_9CHLR</name>
<gene>
    <name evidence="2" type="ORF">CFX0092_B0289</name>
</gene>
<feature type="chain" id="PRO_5007824566" description="CSLREA domain-containing protein" evidence="1">
    <location>
        <begin position="34"/>
        <end position="592"/>
    </location>
</feature>
<dbReference type="OrthoDB" id="143000at2"/>
<dbReference type="PROSITE" id="PS51318">
    <property type="entry name" value="TAT"/>
    <property type="match status" value="1"/>
</dbReference>
<organism evidence="2 3">
    <name type="scientific">Candidatus Promineifilum breve</name>
    <dbReference type="NCBI Taxonomy" id="1806508"/>
    <lineage>
        <taxon>Bacteria</taxon>
        <taxon>Bacillati</taxon>
        <taxon>Chloroflexota</taxon>
        <taxon>Ardenticatenia</taxon>
        <taxon>Candidatus Promineifilales</taxon>
        <taxon>Candidatus Promineifilaceae</taxon>
        <taxon>Candidatus Promineifilum</taxon>
    </lineage>
</organism>
<dbReference type="InterPro" id="IPR006311">
    <property type="entry name" value="TAT_signal"/>
</dbReference>
<reference evidence="2" key="1">
    <citation type="submission" date="2016-01" db="EMBL/GenBank/DDBJ databases">
        <authorList>
            <person name="Mcilroy J.S."/>
            <person name="Karst M S."/>
            <person name="Albertsen M."/>
        </authorList>
    </citation>
    <scope>NUCLEOTIDE SEQUENCE</scope>
    <source>
        <strain evidence="2">Cfx-K</strain>
    </source>
</reference>
<dbReference type="RefSeq" id="WP_095045184.1">
    <property type="nucleotide sequence ID" value="NZ_LN890656.1"/>
</dbReference>
<dbReference type="NCBIfam" id="NF041518">
    <property type="entry name" value="choice_anch_Q"/>
    <property type="match status" value="1"/>
</dbReference>
<accession>A0A161KD20</accession>
<protein>
    <recommendedName>
        <fullName evidence="4">CSLREA domain-containing protein</fullName>
    </recommendedName>
</protein>
<dbReference type="Proteomes" id="UP000215027">
    <property type="component" value="Chromosome II"/>
</dbReference>
<evidence type="ECO:0008006" key="4">
    <source>
        <dbReference type="Google" id="ProtNLM"/>
    </source>
</evidence>
<dbReference type="PANTHER" id="PTHR11319:SF35">
    <property type="entry name" value="OUTER MEMBRANE PROTEIN PMPC-RELATED"/>
    <property type="match status" value="1"/>
</dbReference>
<dbReference type="EMBL" id="LN890656">
    <property type="protein sequence ID" value="CUS05823.1"/>
    <property type="molecule type" value="Genomic_DNA"/>
</dbReference>
<keyword evidence="3" id="KW-1185">Reference proteome</keyword>
<proteinExistence type="predicted"/>
<evidence type="ECO:0000256" key="1">
    <source>
        <dbReference type="SAM" id="SignalP"/>
    </source>
</evidence>
<dbReference type="PANTHER" id="PTHR11319">
    <property type="entry name" value="G PROTEIN-COUPLED RECEPTOR-RELATED"/>
    <property type="match status" value="1"/>
</dbReference>
<dbReference type="AlphaFoldDB" id="A0A161KD20"/>
<dbReference type="InterPro" id="IPR011050">
    <property type="entry name" value="Pectin_lyase_fold/virulence"/>
</dbReference>
<feature type="signal peptide" evidence="1">
    <location>
        <begin position="1"/>
        <end position="33"/>
    </location>
</feature>
<keyword evidence="1" id="KW-0732">Signal</keyword>
<dbReference type="KEGG" id="pbf:CFX0092_B0289"/>